<keyword evidence="4" id="KW-1185">Reference proteome</keyword>
<comment type="caution">
    <text evidence="3">The sequence shown here is derived from an EMBL/GenBank/DDBJ whole genome shotgun (WGS) entry which is preliminary data.</text>
</comment>
<evidence type="ECO:0000259" key="2">
    <source>
        <dbReference type="SMART" id="SM00014"/>
    </source>
</evidence>
<dbReference type="InterPro" id="IPR000326">
    <property type="entry name" value="PAP2/HPO"/>
</dbReference>
<keyword evidence="1" id="KW-1133">Transmembrane helix</keyword>
<feature type="transmembrane region" description="Helical" evidence="1">
    <location>
        <begin position="162"/>
        <end position="181"/>
    </location>
</feature>
<feature type="transmembrane region" description="Helical" evidence="1">
    <location>
        <begin position="115"/>
        <end position="136"/>
    </location>
</feature>
<evidence type="ECO:0000313" key="3">
    <source>
        <dbReference type="EMBL" id="MVO08498.1"/>
    </source>
</evidence>
<proteinExistence type="predicted"/>
<protein>
    <submittedName>
        <fullName evidence="3">Phosphatase PAP2 family protein</fullName>
    </submittedName>
</protein>
<evidence type="ECO:0000313" key="4">
    <source>
        <dbReference type="Proteomes" id="UP000431264"/>
    </source>
</evidence>
<dbReference type="CDD" id="cd01610">
    <property type="entry name" value="PAP2_like"/>
    <property type="match status" value="1"/>
</dbReference>
<dbReference type="Gene3D" id="1.20.144.10">
    <property type="entry name" value="Phosphatidic acid phosphatase type 2/haloperoxidase"/>
    <property type="match status" value="1"/>
</dbReference>
<evidence type="ECO:0000256" key="1">
    <source>
        <dbReference type="SAM" id="Phobius"/>
    </source>
</evidence>
<sequence>MRKIALLFALALPYYLVGQKESPYKTDLLTDGSIIVGAAGINAWGLLVIKDKKPLTEEKLNALNADDIWFVDRWSAGNYDENASNQSDIPLYTSLAIPFLFALNKDTRQHAGQLSVMYVEAVGLSLATFTVSSGFIEKSRPKVYNIDLSLDERLESNNQRSFFSGHVAAAAASTFFAAQVYADFYPNSKAKPYIWAGAALLPAAVGYYRVKGGNHFLSDAIVGYVIGATSGILVPRLHRKKDSNLRIAPEVGFGYQGIGIQYTF</sequence>
<accession>A0A6I4IFV1</accession>
<organism evidence="3 4">
    <name type="scientific">Flavobacterium profundi</name>
    <dbReference type="NCBI Taxonomy" id="1774945"/>
    <lineage>
        <taxon>Bacteria</taxon>
        <taxon>Pseudomonadati</taxon>
        <taxon>Bacteroidota</taxon>
        <taxon>Flavobacteriia</taxon>
        <taxon>Flavobacteriales</taxon>
        <taxon>Flavobacteriaceae</taxon>
        <taxon>Flavobacterium</taxon>
    </lineage>
</organism>
<gene>
    <name evidence="3" type="ORF">GOQ30_04885</name>
</gene>
<dbReference type="Pfam" id="PF01569">
    <property type="entry name" value="PAP2"/>
    <property type="match status" value="1"/>
</dbReference>
<dbReference type="AlphaFoldDB" id="A0A6I4IFV1"/>
<feature type="transmembrane region" description="Helical" evidence="1">
    <location>
        <begin position="193"/>
        <end position="210"/>
    </location>
</feature>
<dbReference type="EMBL" id="WQLW01000002">
    <property type="protein sequence ID" value="MVO08498.1"/>
    <property type="molecule type" value="Genomic_DNA"/>
</dbReference>
<dbReference type="Proteomes" id="UP000431264">
    <property type="component" value="Unassembled WGS sequence"/>
</dbReference>
<feature type="transmembrane region" description="Helical" evidence="1">
    <location>
        <begin position="216"/>
        <end position="237"/>
    </location>
</feature>
<keyword evidence="1" id="KW-0472">Membrane</keyword>
<keyword evidence="1" id="KW-0812">Transmembrane</keyword>
<feature type="domain" description="Phosphatidic acid phosphatase type 2/haloperoxidase" evidence="2">
    <location>
        <begin position="122"/>
        <end position="235"/>
    </location>
</feature>
<dbReference type="InterPro" id="IPR036938">
    <property type="entry name" value="PAP2/HPO_sf"/>
</dbReference>
<dbReference type="SMART" id="SM00014">
    <property type="entry name" value="acidPPc"/>
    <property type="match status" value="1"/>
</dbReference>
<dbReference type="OrthoDB" id="9806134at2"/>
<name>A0A6I4IFV1_9FLAO</name>
<reference evidence="4" key="1">
    <citation type="submission" date="2019-05" db="EMBL/GenBank/DDBJ databases">
        <title>Flavobacterium profundi sp. nov., isolated from a deep-sea seamount.</title>
        <authorList>
            <person name="Zhang D.-C."/>
        </authorList>
    </citation>
    <scope>NUCLEOTIDE SEQUENCE [LARGE SCALE GENOMIC DNA]</scope>
    <source>
        <strain evidence="4">TP390</strain>
    </source>
</reference>
<dbReference type="SUPFAM" id="SSF48317">
    <property type="entry name" value="Acid phosphatase/Vanadium-dependent haloperoxidase"/>
    <property type="match status" value="1"/>
</dbReference>
<dbReference type="RefSeq" id="WP_140996884.1">
    <property type="nucleotide sequence ID" value="NZ_VDCZ01000002.1"/>
</dbReference>